<dbReference type="OrthoDB" id="4485518at2"/>
<dbReference type="AlphaFoldDB" id="A0A7C8FU37"/>
<organism evidence="3 4">
    <name type="scientific">Pseudoclavibacter caeni</name>
    <dbReference type="NCBI Taxonomy" id="908846"/>
    <lineage>
        <taxon>Bacteria</taxon>
        <taxon>Bacillati</taxon>
        <taxon>Actinomycetota</taxon>
        <taxon>Actinomycetes</taxon>
        <taxon>Micrococcales</taxon>
        <taxon>Microbacteriaceae</taxon>
        <taxon>Pseudoclavibacter</taxon>
    </lineage>
</organism>
<feature type="compositionally biased region" description="Low complexity" evidence="1">
    <location>
        <begin position="140"/>
        <end position="152"/>
    </location>
</feature>
<dbReference type="EMBL" id="WBKA01000003">
    <property type="protein sequence ID" value="KAB1632530.1"/>
    <property type="molecule type" value="Genomic_DNA"/>
</dbReference>
<keyword evidence="2" id="KW-0472">Membrane</keyword>
<gene>
    <name evidence="3" type="ORF">F8O02_05165</name>
</gene>
<keyword evidence="2" id="KW-1133">Transmembrane helix</keyword>
<evidence type="ECO:0000256" key="1">
    <source>
        <dbReference type="SAM" id="MobiDB-lite"/>
    </source>
</evidence>
<keyword evidence="4" id="KW-1185">Reference proteome</keyword>
<reference evidence="3 4" key="1">
    <citation type="submission" date="2019-09" db="EMBL/GenBank/DDBJ databases">
        <title>Phylogeny of genus Pseudoclavibacter and closely related genus.</title>
        <authorList>
            <person name="Li Y."/>
        </authorList>
    </citation>
    <scope>NUCLEOTIDE SEQUENCE [LARGE SCALE GENOMIC DNA]</scope>
    <source>
        <strain evidence="3 4">JCM 16921</strain>
    </source>
</reference>
<keyword evidence="2" id="KW-0812">Transmembrane</keyword>
<comment type="caution">
    <text evidence="3">The sequence shown here is derived from an EMBL/GenBank/DDBJ whole genome shotgun (WGS) entry which is preliminary data.</text>
</comment>
<proteinExistence type="predicted"/>
<feature type="region of interest" description="Disordered" evidence="1">
    <location>
        <begin position="138"/>
        <end position="159"/>
    </location>
</feature>
<name>A0A7C8FU37_9MICO</name>
<accession>A0A7C8FU37</accession>
<evidence type="ECO:0000313" key="4">
    <source>
        <dbReference type="Proteomes" id="UP000481339"/>
    </source>
</evidence>
<evidence type="ECO:0000256" key="2">
    <source>
        <dbReference type="SAM" id="Phobius"/>
    </source>
</evidence>
<feature type="transmembrane region" description="Helical" evidence="2">
    <location>
        <begin position="28"/>
        <end position="49"/>
    </location>
</feature>
<dbReference type="Proteomes" id="UP000481339">
    <property type="component" value="Unassembled WGS sequence"/>
</dbReference>
<protein>
    <submittedName>
        <fullName evidence="3">Uncharacterized protein</fullName>
    </submittedName>
</protein>
<sequence length="159" mass="17372">MTMIAFLALYVLVVFQRAIILIGVDDVIARVMGVCLLLFPLLGVYAIWAEIRFAVDANRLIERLAEEEGLPTDDLPVLPSGRADRAVAGRRLERYTRDADAHPDDWRSLLRCGLMLDAAGHRREARRAIVDAIRAERAGRGTAAAASSPGAGPHDGDQE</sequence>
<evidence type="ECO:0000313" key="3">
    <source>
        <dbReference type="EMBL" id="KAB1632530.1"/>
    </source>
</evidence>